<evidence type="ECO:0000256" key="3">
    <source>
        <dbReference type="ARBA" id="ARBA00022679"/>
    </source>
</evidence>
<keyword evidence="5" id="KW-0732">Signal</keyword>
<comment type="subcellular location">
    <subcellularLocation>
        <location evidence="5">Membrane</location>
        <topology evidence="5">Single-pass membrane protein</topology>
    </subcellularLocation>
</comment>
<dbReference type="SUPFAM" id="SSF53756">
    <property type="entry name" value="UDP-Glycosyltransferase/glycogen phosphorylase"/>
    <property type="match status" value="1"/>
</dbReference>
<name>A0AA38IKE7_9CUCU</name>
<dbReference type="PANTHER" id="PTHR48043">
    <property type="entry name" value="EG:EG0003.4 PROTEIN-RELATED"/>
    <property type="match status" value="1"/>
</dbReference>
<accession>A0AA38IKE7</accession>
<comment type="caution">
    <text evidence="6">The sequence shown here is derived from an EMBL/GenBank/DDBJ whole genome shotgun (WGS) entry which is preliminary data.</text>
</comment>
<dbReference type="AlphaFoldDB" id="A0AA38IKE7"/>
<reference evidence="6" key="1">
    <citation type="journal article" date="2023" name="G3 (Bethesda)">
        <title>Whole genome assemblies of Zophobas morio and Tenebrio molitor.</title>
        <authorList>
            <person name="Kaur S."/>
            <person name="Stinson S.A."/>
            <person name="diCenzo G.C."/>
        </authorList>
    </citation>
    <scope>NUCLEOTIDE SEQUENCE</scope>
    <source>
        <strain evidence="6">QUZm001</strain>
    </source>
</reference>
<dbReference type="GO" id="GO:0016020">
    <property type="term" value="C:membrane"/>
    <property type="evidence" value="ECO:0007669"/>
    <property type="project" value="UniProtKB-SubCell"/>
</dbReference>
<dbReference type="InterPro" id="IPR035595">
    <property type="entry name" value="UDP_glycos_trans_CS"/>
</dbReference>
<dbReference type="GO" id="GO:0015020">
    <property type="term" value="F:glucuronosyltransferase activity"/>
    <property type="evidence" value="ECO:0007669"/>
    <property type="project" value="UniProtKB-EC"/>
</dbReference>
<evidence type="ECO:0000256" key="2">
    <source>
        <dbReference type="ARBA" id="ARBA00022676"/>
    </source>
</evidence>
<organism evidence="6 7">
    <name type="scientific">Zophobas morio</name>
    <dbReference type="NCBI Taxonomy" id="2755281"/>
    <lineage>
        <taxon>Eukaryota</taxon>
        <taxon>Metazoa</taxon>
        <taxon>Ecdysozoa</taxon>
        <taxon>Arthropoda</taxon>
        <taxon>Hexapoda</taxon>
        <taxon>Insecta</taxon>
        <taxon>Pterygota</taxon>
        <taxon>Neoptera</taxon>
        <taxon>Endopterygota</taxon>
        <taxon>Coleoptera</taxon>
        <taxon>Polyphaga</taxon>
        <taxon>Cucujiformia</taxon>
        <taxon>Tenebrionidae</taxon>
        <taxon>Zophobas</taxon>
    </lineage>
</organism>
<dbReference type="PANTHER" id="PTHR48043:SF159">
    <property type="entry name" value="EG:EG0003.4 PROTEIN-RELATED"/>
    <property type="match status" value="1"/>
</dbReference>
<dbReference type="Proteomes" id="UP001168821">
    <property type="component" value="Unassembled WGS sequence"/>
</dbReference>
<feature type="transmembrane region" description="Helical" evidence="5">
    <location>
        <begin position="467"/>
        <end position="490"/>
    </location>
</feature>
<dbReference type="EC" id="2.4.1.17" evidence="5"/>
<proteinExistence type="inferred from homology"/>
<feature type="chain" id="PRO_5041489727" description="UDP-glucuronosyltransferase" evidence="5">
    <location>
        <begin position="17"/>
        <end position="523"/>
    </location>
</feature>
<keyword evidence="7" id="KW-1185">Reference proteome</keyword>
<keyword evidence="5" id="KW-0812">Transmembrane</keyword>
<evidence type="ECO:0000256" key="5">
    <source>
        <dbReference type="RuleBase" id="RU362059"/>
    </source>
</evidence>
<keyword evidence="3 4" id="KW-0808">Transferase</keyword>
<dbReference type="EMBL" id="JALNTZ010000003">
    <property type="protein sequence ID" value="KAJ3658832.1"/>
    <property type="molecule type" value="Genomic_DNA"/>
</dbReference>
<feature type="signal peptide" evidence="5">
    <location>
        <begin position="1"/>
        <end position="16"/>
    </location>
</feature>
<dbReference type="FunFam" id="3.40.50.2000:FF:000050">
    <property type="entry name" value="UDP-glucuronosyltransferase"/>
    <property type="match status" value="1"/>
</dbReference>
<evidence type="ECO:0000256" key="1">
    <source>
        <dbReference type="ARBA" id="ARBA00009995"/>
    </source>
</evidence>
<comment type="similarity">
    <text evidence="1 4">Belongs to the UDP-glycosyltransferase family.</text>
</comment>
<evidence type="ECO:0000313" key="7">
    <source>
        <dbReference type="Proteomes" id="UP001168821"/>
    </source>
</evidence>
<gene>
    <name evidence="6" type="ORF">Zmor_010553</name>
</gene>
<dbReference type="InterPro" id="IPR050271">
    <property type="entry name" value="UDP-glycosyltransferase"/>
</dbReference>
<dbReference type="InterPro" id="IPR002213">
    <property type="entry name" value="UDP_glucos_trans"/>
</dbReference>
<sequence length="523" mass="59431">MFALLLLCAFVSASHGARILGVFMTPSYSHQVVFQPIWKELSLRGHQVTVLTPNPLNDPTLTNLTEIDLSFCYKAWDNYSIATLGAKEHSSSEEIKKLSEAYLAVSEVQLSHPEVQDLLKNNSKYEFDLILVEFLWPVMYGFKDIFKCPMVGIASLPLTGTANEAIGNPNNPALEPEFTLPFSTNLSFKERVISTIFKVLFKVGAKVSLRPKMEKISQKHFGNIRRLEVIAQDVSLVLVNSNLALQNVKPLVPAHVELSGIHIKEPKPLPKDLKTFMDDAKEGVIFFSLGSNIKSELLPEEQVNKFMNVFSQLPYKVLWKFENENLPNKPNNVEIKKWLPQQDLLHHPNMKLFITQGGLQSLDEAIRSEVPILTIPFFADQRYNSHHLAQSGGSLSIDFHSFTEEEFKEKIVELISNPTYKKQITKLSKIASDQPMPALEKAVWWIEYVIRHDGAEHLKYPGVDMPFYQYFLLDVIAFMAGTVGLMFYILRRIFKHVVVTYKVFSKLVGPLSNSIRPEKSHAE</sequence>
<dbReference type="Pfam" id="PF00201">
    <property type="entry name" value="UDPGT"/>
    <property type="match status" value="1"/>
</dbReference>
<keyword evidence="2 4" id="KW-0328">Glycosyltransferase</keyword>
<dbReference type="PROSITE" id="PS00375">
    <property type="entry name" value="UDPGT"/>
    <property type="match status" value="1"/>
</dbReference>
<keyword evidence="5" id="KW-0472">Membrane</keyword>
<evidence type="ECO:0000313" key="6">
    <source>
        <dbReference type="EMBL" id="KAJ3658832.1"/>
    </source>
</evidence>
<dbReference type="FunFam" id="3.40.50.2000:FF:000174">
    <property type="entry name" value="UDP-glucuronosyltransferase"/>
    <property type="match status" value="1"/>
</dbReference>
<comment type="catalytic activity">
    <reaction evidence="5">
        <text>glucuronate acceptor + UDP-alpha-D-glucuronate = acceptor beta-D-glucuronoside + UDP + H(+)</text>
        <dbReference type="Rhea" id="RHEA:21032"/>
        <dbReference type="ChEBI" id="CHEBI:15378"/>
        <dbReference type="ChEBI" id="CHEBI:58052"/>
        <dbReference type="ChEBI" id="CHEBI:58223"/>
        <dbReference type="ChEBI" id="CHEBI:132367"/>
        <dbReference type="ChEBI" id="CHEBI:132368"/>
        <dbReference type="EC" id="2.4.1.17"/>
    </reaction>
</comment>
<dbReference type="CDD" id="cd03784">
    <property type="entry name" value="GT1_Gtf-like"/>
    <property type="match status" value="1"/>
</dbReference>
<evidence type="ECO:0000256" key="4">
    <source>
        <dbReference type="RuleBase" id="RU003718"/>
    </source>
</evidence>
<dbReference type="Gene3D" id="3.40.50.2000">
    <property type="entry name" value="Glycogen Phosphorylase B"/>
    <property type="match status" value="2"/>
</dbReference>
<protein>
    <recommendedName>
        <fullName evidence="5">UDP-glucuronosyltransferase</fullName>
        <ecNumber evidence="5">2.4.1.17</ecNumber>
    </recommendedName>
</protein>
<keyword evidence="5" id="KW-1133">Transmembrane helix</keyword>